<dbReference type="PRINTS" id="PR01607">
    <property type="entry name" value="APYRASEFAMLY"/>
</dbReference>
<dbReference type="EMBL" id="FNAT01000007">
    <property type="protein sequence ID" value="SDF07592.1"/>
    <property type="molecule type" value="Genomic_DNA"/>
</dbReference>
<evidence type="ECO:0000256" key="2">
    <source>
        <dbReference type="ARBA" id="ARBA00022729"/>
    </source>
</evidence>
<dbReference type="PANTHER" id="PTHR11575:SF6">
    <property type="entry name" value="2',3'-CYCLIC-NUCLEOTIDE 2'-PHOSPHODIESTERASE_3'-NUCLEOTIDASE"/>
    <property type="match status" value="1"/>
</dbReference>
<dbReference type="GO" id="GO:0046872">
    <property type="term" value="F:metal ion binding"/>
    <property type="evidence" value="ECO:0007669"/>
    <property type="project" value="InterPro"/>
</dbReference>
<feature type="domain" description="Calcineurin-like phosphoesterase" evidence="5">
    <location>
        <begin position="17"/>
        <end position="238"/>
    </location>
</feature>
<dbReference type="GO" id="GO:0009166">
    <property type="term" value="P:nucleotide catabolic process"/>
    <property type="evidence" value="ECO:0007669"/>
    <property type="project" value="InterPro"/>
</dbReference>
<evidence type="ECO:0000313" key="7">
    <source>
        <dbReference type="EMBL" id="SDF07592.1"/>
    </source>
</evidence>
<feature type="region of interest" description="Disordered" evidence="4">
    <location>
        <begin position="586"/>
        <end position="613"/>
    </location>
</feature>
<dbReference type="RefSeq" id="WP_165612622.1">
    <property type="nucleotide sequence ID" value="NZ_FNAT01000007.1"/>
</dbReference>
<dbReference type="InterPro" id="IPR029052">
    <property type="entry name" value="Metallo-depent_PP-like"/>
</dbReference>
<dbReference type="InterPro" id="IPR004843">
    <property type="entry name" value="Calcineurin-like_PHP"/>
</dbReference>
<evidence type="ECO:0000259" key="5">
    <source>
        <dbReference type="Pfam" id="PF00149"/>
    </source>
</evidence>
<gene>
    <name evidence="7" type="ORF">SAMN04488567_3325</name>
</gene>
<proteinExistence type="inferred from homology"/>
<dbReference type="PROSITE" id="PS00786">
    <property type="entry name" value="5_NUCLEOTIDASE_2"/>
    <property type="match status" value="1"/>
</dbReference>
<evidence type="ECO:0000256" key="1">
    <source>
        <dbReference type="ARBA" id="ARBA00006654"/>
    </source>
</evidence>
<dbReference type="STRING" id="521013.SAMN04488567_3325"/>
<dbReference type="GO" id="GO:0016788">
    <property type="term" value="F:hydrolase activity, acting on ester bonds"/>
    <property type="evidence" value="ECO:0007669"/>
    <property type="project" value="InterPro"/>
</dbReference>
<dbReference type="GO" id="GO:0030288">
    <property type="term" value="C:outer membrane-bounded periplasmic space"/>
    <property type="evidence" value="ECO:0007669"/>
    <property type="project" value="TreeGrafter"/>
</dbReference>
<dbReference type="InterPro" id="IPR036907">
    <property type="entry name" value="5'-Nucleotdase_C_sf"/>
</dbReference>
<dbReference type="InterPro" id="IPR006179">
    <property type="entry name" value="5_nucleotidase/apyrase"/>
</dbReference>
<keyword evidence="3" id="KW-0378">Hydrolase</keyword>
<keyword evidence="2" id="KW-0732">Signal</keyword>
<dbReference type="Gene3D" id="3.60.21.10">
    <property type="match status" value="1"/>
</dbReference>
<name>A0A1G7I4D4_9RHOB</name>
<comment type="similarity">
    <text evidence="1 3">Belongs to the 5'-nucleotidase family.</text>
</comment>
<accession>A0A1G7I4D4</accession>
<dbReference type="Pfam" id="PF00149">
    <property type="entry name" value="Metallophos"/>
    <property type="match status" value="1"/>
</dbReference>
<evidence type="ECO:0000256" key="4">
    <source>
        <dbReference type="SAM" id="MobiDB-lite"/>
    </source>
</evidence>
<evidence type="ECO:0000313" key="8">
    <source>
        <dbReference type="Proteomes" id="UP000198922"/>
    </source>
</evidence>
<dbReference type="GO" id="GO:0000166">
    <property type="term" value="F:nucleotide binding"/>
    <property type="evidence" value="ECO:0007669"/>
    <property type="project" value="UniProtKB-KW"/>
</dbReference>
<dbReference type="Proteomes" id="UP000198922">
    <property type="component" value="Unassembled WGS sequence"/>
</dbReference>
<organism evidence="7 8">
    <name type="scientific">Limimaricola pyoseonensis</name>
    <dbReference type="NCBI Taxonomy" id="521013"/>
    <lineage>
        <taxon>Bacteria</taxon>
        <taxon>Pseudomonadati</taxon>
        <taxon>Pseudomonadota</taxon>
        <taxon>Alphaproteobacteria</taxon>
        <taxon>Rhodobacterales</taxon>
        <taxon>Paracoccaceae</taxon>
        <taxon>Limimaricola</taxon>
    </lineage>
</organism>
<protein>
    <submittedName>
        <fullName evidence="7">2',3'-cyclic-nucleotide 2'-phosphodiesterase / 3'-nucleotidase</fullName>
    </submittedName>
</protein>
<reference evidence="8" key="1">
    <citation type="submission" date="2016-10" db="EMBL/GenBank/DDBJ databases">
        <authorList>
            <person name="Varghese N."/>
            <person name="Submissions S."/>
        </authorList>
    </citation>
    <scope>NUCLEOTIDE SEQUENCE [LARGE SCALE GENOMIC DNA]</scope>
    <source>
        <strain evidence="8">DSM 21424</strain>
    </source>
</reference>
<keyword evidence="8" id="KW-1185">Reference proteome</keyword>
<sequence length="613" mass="64281">MDGTGISAGDVPARLRLRLLCTTDLHGQILPWDEIADRPLPGRGLARLAPLVRAHRAGGANVLLFDNGDFLHGTVAAERASRALAAGAPGPHPVVAAMNAMGFDAGTLGNHEFDHGAAALETALSGLVHPVTCANLDDPAGPALPRELMLERHLRDDRGAMHVLRIGVIGLLPPRGAQGGAGRGIAGPQAPAARAALGRLRENGADLVVMLCHGGLDSARSLAALAGIDALFLGHTHALHPTAGAPALPGPPTAMPGALGSHLGVIDLQLAQDDRAGWRVVAGQARLQAPDTAEQGCDWAVTRAALPAHARTRRALARPVSRAPAPIGGAFPLVAPAPALQLMADAMRAAARALLGGHPAAGLPLLSAVHPFRPEPSAGFADLPGGTLTSRHLFALCPHPDRLRLVELPGAVLHDWLEDSARVFRRLLPGRQDQPLLDGGRPPHRFELLDGLEWRIDASRAAGAGRVTGLRHAGRPVRPEDRFVIAVASHRLEMDDPLAERLRAGRLRLPVAEPELRAVLRAHLRARPAAPPPRRGWRFAALPGTAGWFDAAQPEPPWLPGLRLVGPAPGGAWRFELSLDPRGAVRPIDSGGSRRYGGPARTGTVRCLNASKP</sequence>
<dbReference type="SUPFAM" id="SSF55816">
    <property type="entry name" value="5'-nucleotidase (syn. UDP-sugar hydrolase), C-terminal domain"/>
    <property type="match status" value="1"/>
</dbReference>
<evidence type="ECO:0000259" key="6">
    <source>
        <dbReference type="Pfam" id="PF02872"/>
    </source>
</evidence>
<dbReference type="Pfam" id="PF02872">
    <property type="entry name" value="5_nucleotid_C"/>
    <property type="match status" value="1"/>
</dbReference>
<keyword evidence="3" id="KW-0547">Nucleotide-binding</keyword>
<dbReference type="SUPFAM" id="SSF56300">
    <property type="entry name" value="Metallo-dependent phosphatases"/>
    <property type="match status" value="1"/>
</dbReference>
<evidence type="ECO:0000256" key="3">
    <source>
        <dbReference type="RuleBase" id="RU362119"/>
    </source>
</evidence>
<dbReference type="InterPro" id="IPR008334">
    <property type="entry name" value="5'-Nucleotdase_C"/>
</dbReference>
<dbReference type="InterPro" id="IPR006146">
    <property type="entry name" value="5'-Nucleotdase_CS"/>
</dbReference>
<dbReference type="PANTHER" id="PTHR11575">
    <property type="entry name" value="5'-NUCLEOTIDASE-RELATED"/>
    <property type="match status" value="1"/>
</dbReference>
<dbReference type="Gene3D" id="3.90.780.10">
    <property type="entry name" value="5'-Nucleotidase, C-terminal domain"/>
    <property type="match status" value="1"/>
</dbReference>
<feature type="domain" description="5'-Nucleotidase C-terminal" evidence="6">
    <location>
        <begin position="339"/>
        <end position="493"/>
    </location>
</feature>
<dbReference type="AlphaFoldDB" id="A0A1G7I4D4"/>